<protein>
    <submittedName>
        <fullName evidence="1">Uncharacterized protein</fullName>
    </submittedName>
</protein>
<gene>
    <name evidence="1" type="primary">Necator_chrV.g17818</name>
    <name evidence="1" type="ORF">RB195_013028</name>
</gene>
<organism evidence="1 2">
    <name type="scientific">Necator americanus</name>
    <name type="common">Human hookworm</name>
    <dbReference type="NCBI Taxonomy" id="51031"/>
    <lineage>
        <taxon>Eukaryota</taxon>
        <taxon>Metazoa</taxon>
        <taxon>Ecdysozoa</taxon>
        <taxon>Nematoda</taxon>
        <taxon>Chromadorea</taxon>
        <taxon>Rhabditida</taxon>
        <taxon>Rhabditina</taxon>
        <taxon>Rhabditomorpha</taxon>
        <taxon>Strongyloidea</taxon>
        <taxon>Ancylostomatidae</taxon>
        <taxon>Bunostominae</taxon>
        <taxon>Necator</taxon>
    </lineage>
</organism>
<evidence type="ECO:0000313" key="1">
    <source>
        <dbReference type="EMBL" id="KAK6753799.1"/>
    </source>
</evidence>
<evidence type="ECO:0000313" key="2">
    <source>
        <dbReference type="Proteomes" id="UP001303046"/>
    </source>
</evidence>
<name>A0ABR1DTN5_NECAM</name>
<proteinExistence type="predicted"/>
<sequence>MQWLFPWVPESSHPRLATGEVSTGIADAFPARAQPALPLFKVFLYRLWQSLELGREFWSLRLCCSRGVSAQEFQETGASGGFKTLSLCQCEGVRQAGHIPRRLPCRIFPKRQRSEEIPVDGSPGISL</sequence>
<dbReference type="EMBL" id="JAVFWL010000005">
    <property type="protein sequence ID" value="KAK6753799.1"/>
    <property type="molecule type" value="Genomic_DNA"/>
</dbReference>
<keyword evidence="2" id="KW-1185">Reference proteome</keyword>
<dbReference type="Proteomes" id="UP001303046">
    <property type="component" value="Unassembled WGS sequence"/>
</dbReference>
<accession>A0ABR1DTN5</accession>
<reference evidence="1 2" key="1">
    <citation type="submission" date="2023-08" db="EMBL/GenBank/DDBJ databases">
        <title>A Necator americanus chromosomal reference genome.</title>
        <authorList>
            <person name="Ilik V."/>
            <person name="Petrzelkova K.J."/>
            <person name="Pardy F."/>
            <person name="Fuh T."/>
            <person name="Niatou-Singa F.S."/>
            <person name="Gouil Q."/>
            <person name="Baker L."/>
            <person name="Ritchie M.E."/>
            <person name="Jex A.R."/>
            <person name="Gazzola D."/>
            <person name="Li H."/>
            <person name="Toshio Fujiwara R."/>
            <person name="Zhan B."/>
            <person name="Aroian R.V."/>
            <person name="Pafco B."/>
            <person name="Schwarz E.M."/>
        </authorList>
    </citation>
    <scope>NUCLEOTIDE SEQUENCE [LARGE SCALE GENOMIC DNA]</scope>
    <source>
        <strain evidence="1 2">Aroian</strain>
        <tissue evidence="1">Whole animal</tissue>
    </source>
</reference>
<comment type="caution">
    <text evidence="1">The sequence shown here is derived from an EMBL/GenBank/DDBJ whole genome shotgun (WGS) entry which is preliminary data.</text>
</comment>